<proteinExistence type="predicted"/>
<protein>
    <submittedName>
        <fullName evidence="1">Acyl-CoA thioesterase FadM</fullName>
    </submittedName>
</protein>
<evidence type="ECO:0000313" key="1">
    <source>
        <dbReference type="EMBL" id="MBB3133788.1"/>
    </source>
</evidence>
<sequence>MFIKTGAHGDTLSVAYVMFHSRWGIAGQFQQALLSRLRSSGYRETFFGTSVSKTASWQRLIFIQLRKLCCNALNYCMISSLNHFRFEDLCSNVGLGEYCKAVLLMSKSKRPGVAEIHVPFRDVDMNGQMFLASYISYAESALSSFWSSRPDVKDEPLYIASKVSCLLHRPLHFDEPATFTAAVDKIGVRSIGFLISIETGEERAAEVEIIWQARAREDQSPASLPEETRDWLYRFLD</sequence>
<dbReference type="InterPro" id="IPR029069">
    <property type="entry name" value="HotDog_dom_sf"/>
</dbReference>
<accession>A0A7W5FYC6</accession>
<dbReference type="Gene3D" id="3.10.129.10">
    <property type="entry name" value="Hotdog Thioesterase"/>
    <property type="match status" value="1"/>
</dbReference>
<dbReference type="Proteomes" id="UP000518315">
    <property type="component" value="Unassembled WGS sequence"/>
</dbReference>
<evidence type="ECO:0000313" key="2">
    <source>
        <dbReference type="Proteomes" id="UP000518315"/>
    </source>
</evidence>
<dbReference type="SUPFAM" id="SSF54637">
    <property type="entry name" value="Thioesterase/thiol ester dehydrase-isomerase"/>
    <property type="match status" value="1"/>
</dbReference>
<reference evidence="1 2" key="1">
    <citation type="submission" date="2020-08" db="EMBL/GenBank/DDBJ databases">
        <title>Genomic Encyclopedia of Type Strains, Phase III (KMG-III): the genomes of soil and plant-associated and newly described type strains.</title>
        <authorList>
            <person name="Whitman W."/>
        </authorList>
    </citation>
    <scope>NUCLEOTIDE SEQUENCE [LARGE SCALE GENOMIC DNA]</scope>
    <source>
        <strain evidence="1 2">CECT 4113</strain>
    </source>
</reference>
<comment type="caution">
    <text evidence="1">The sequence shown here is derived from an EMBL/GenBank/DDBJ whole genome shotgun (WGS) entry which is preliminary data.</text>
</comment>
<keyword evidence="2" id="KW-1185">Reference proteome</keyword>
<name>A0A7W5FYC6_9HYPH</name>
<dbReference type="AlphaFoldDB" id="A0A7W5FYC6"/>
<organism evidence="1 2">
    <name type="scientific">Rhizobium pisi</name>
    <dbReference type="NCBI Taxonomy" id="574561"/>
    <lineage>
        <taxon>Bacteria</taxon>
        <taxon>Pseudomonadati</taxon>
        <taxon>Pseudomonadota</taxon>
        <taxon>Alphaproteobacteria</taxon>
        <taxon>Hyphomicrobiales</taxon>
        <taxon>Rhizobiaceae</taxon>
        <taxon>Rhizobium/Agrobacterium group</taxon>
        <taxon>Rhizobium</taxon>
    </lineage>
</organism>
<gene>
    <name evidence="1" type="ORF">FHS26_001501</name>
</gene>
<dbReference type="EMBL" id="JACHXH010000004">
    <property type="protein sequence ID" value="MBB3133788.1"/>
    <property type="molecule type" value="Genomic_DNA"/>
</dbReference>